<dbReference type="EMBL" id="AM920436">
    <property type="protein sequence ID" value="CAP95151.1"/>
    <property type="molecule type" value="Genomic_DNA"/>
</dbReference>
<dbReference type="OrthoDB" id="10610534at2759"/>
<dbReference type="Proteomes" id="UP000000724">
    <property type="component" value="Contig Pc00c21"/>
</dbReference>
<dbReference type="VEuPathDB" id="FungiDB:PCH_Pc21g02540"/>
<proteinExistence type="predicted"/>
<organism evidence="1 2">
    <name type="scientific">Penicillium rubens (strain ATCC 28089 / DSM 1075 / NRRL 1951 / Wisconsin 54-1255)</name>
    <name type="common">Penicillium chrysogenum</name>
    <dbReference type="NCBI Taxonomy" id="500485"/>
    <lineage>
        <taxon>Eukaryota</taxon>
        <taxon>Fungi</taxon>
        <taxon>Dikarya</taxon>
        <taxon>Ascomycota</taxon>
        <taxon>Pezizomycotina</taxon>
        <taxon>Eurotiomycetes</taxon>
        <taxon>Eurotiomycetidae</taxon>
        <taxon>Eurotiales</taxon>
        <taxon>Aspergillaceae</taxon>
        <taxon>Penicillium</taxon>
        <taxon>Penicillium chrysogenum species complex</taxon>
    </lineage>
</organism>
<dbReference type="HOGENOM" id="CLU_1050114_0_0_1"/>
<dbReference type="AlphaFoldDB" id="B6HK04"/>
<evidence type="ECO:0000313" key="2">
    <source>
        <dbReference type="Proteomes" id="UP000000724"/>
    </source>
</evidence>
<accession>B6HK04</accession>
<gene>
    <name evidence="1" type="ORF">Pc21g02540</name>
    <name evidence="1" type="ORF">PCH_Pc21g02540</name>
</gene>
<keyword evidence="2" id="KW-1185">Reference proteome</keyword>
<sequence length="265" mass="29947">MWRVRAELALKGCQDHYIRYSHSYPGLPTYFRYLGRSGESGMILSPKRLNVCPSSLRPYDVWNSPKSRITELCQAPNDHANGLIPVGSKRLGDVPASKYGYAQPDHHANATSSISHLGEPRIERITTLKHGYFGDTSGAFFSSRNSSILLMLLVEMYIGLQQLGTHASKRLDSFVLVVRLPRMEKLAWLLRDNLYFREAKEGRIQVEFSQSNRSQVPGYSTCPEQRRIASCLPMPERPADRVTEMFPSLSCNLANTTRLALRALD</sequence>
<reference evidence="1 2" key="1">
    <citation type="journal article" date="2008" name="Nat. Biotechnol.">
        <title>Genome sequencing and analysis of the filamentous fungus Penicillium chrysogenum.</title>
        <authorList>
            <person name="van den Berg M.A."/>
            <person name="Albang R."/>
            <person name="Albermann K."/>
            <person name="Badger J.H."/>
            <person name="Daran J.-M."/>
            <person name="Driessen A.J.M."/>
            <person name="Garcia-Estrada C."/>
            <person name="Fedorova N.D."/>
            <person name="Harris D.M."/>
            <person name="Heijne W.H.M."/>
            <person name="Joardar V.S."/>
            <person name="Kiel J.A.K.W."/>
            <person name="Kovalchuk A."/>
            <person name="Martin J.F."/>
            <person name="Nierman W.C."/>
            <person name="Nijland J.G."/>
            <person name="Pronk J.T."/>
            <person name="Roubos J.A."/>
            <person name="van der Klei I.J."/>
            <person name="van Peij N.N.M.E."/>
            <person name="Veenhuis M."/>
            <person name="von Doehren H."/>
            <person name="Wagner C."/>
            <person name="Wortman J.R."/>
            <person name="Bovenberg R.A.L."/>
        </authorList>
    </citation>
    <scope>NUCLEOTIDE SEQUENCE [LARGE SCALE GENOMIC DNA]</scope>
    <source>
        <strain evidence="2">ATCC 28089 / DSM 1075 / NRRL 1951 / Wisconsin 54-1255</strain>
    </source>
</reference>
<evidence type="ECO:0000313" key="1">
    <source>
        <dbReference type="EMBL" id="CAP95151.1"/>
    </source>
</evidence>
<name>B6HK04_PENRW</name>
<protein>
    <submittedName>
        <fullName evidence="1">Uncharacterized protein</fullName>
    </submittedName>
</protein>